<dbReference type="EMBL" id="JACHGT010000005">
    <property type="protein sequence ID" value="MBB6034909.1"/>
    <property type="molecule type" value="Genomic_DNA"/>
</dbReference>
<sequence>MAGNSASDIAAKIALVEILIAAPLTRNRNVFKIAAIIFASQCDPEGVIEIGKKWGEVAQTLREAQKAVTSVVDSVSEEEWKSDDRDAFAETMEDVKGALQGMEYLAQALSIAMTVLGYLLLVLVIAMASLATYLLILGIASVIPWTKAVASAQIKVVAPIGYQALRRLEDAIGATGRAMAALVGAAAVIDAGIQIGHGNARAFAGDAFNGVVDSLDEIAAGAAAYWEVKGFGAAIKGGGALALPALGAGTGLNILPLPGPNGETAPAGQASAYGNQWIPDKGGWRDYNKLDTGTGWNDKPTPTEPK</sequence>
<keyword evidence="4" id="KW-1185">Reference proteome</keyword>
<evidence type="ECO:0000256" key="1">
    <source>
        <dbReference type="SAM" id="MobiDB-lite"/>
    </source>
</evidence>
<keyword evidence="2" id="KW-1133">Transmembrane helix</keyword>
<reference evidence="3 4" key="1">
    <citation type="submission" date="2020-08" db="EMBL/GenBank/DDBJ databases">
        <title>Genomic Encyclopedia of Type Strains, Phase IV (KMG-IV): sequencing the most valuable type-strain genomes for metagenomic binning, comparative biology and taxonomic classification.</title>
        <authorList>
            <person name="Goeker M."/>
        </authorList>
    </citation>
    <scope>NUCLEOTIDE SEQUENCE [LARGE SCALE GENOMIC DNA]</scope>
    <source>
        <strain evidence="3 4">YIM 65646</strain>
    </source>
</reference>
<dbReference type="Gene3D" id="1.10.287.1060">
    <property type="entry name" value="ESAT-6-like"/>
    <property type="match status" value="1"/>
</dbReference>
<protein>
    <submittedName>
        <fullName evidence="3">Uncharacterized protein</fullName>
    </submittedName>
</protein>
<comment type="caution">
    <text evidence="3">The sequence shown here is derived from an EMBL/GenBank/DDBJ whole genome shotgun (WGS) entry which is preliminary data.</text>
</comment>
<name>A0A841FQS4_9ACTN</name>
<gene>
    <name evidence="3" type="ORF">HNR73_002763</name>
</gene>
<keyword evidence="2" id="KW-0812">Transmembrane</keyword>
<evidence type="ECO:0000313" key="4">
    <source>
        <dbReference type="Proteomes" id="UP000548476"/>
    </source>
</evidence>
<accession>A0A841FQS4</accession>
<dbReference type="AlphaFoldDB" id="A0A841FQS4"/>
<feature type="region of interest" description="Disordered" evidence="1">
    <location>
        <begin position="284"/>
        <end position="306"/>
    </location>
</feature>
<feature type="transmembrane region" description="Helical" evidence="2">
    <location>
        <begin position="115"/>
        <end position="145"/>
    </location>
</feature>
<dbReference type="RefSeq" id="WP_184787760.1">
    <property type="nucleotide sequence ID" value="NZ_BONT01000090.1"/>
</dbReference>
<dbReference type="Proteomes" id="UP000548476">
    <property type="component" value="Unassembled WGS sequence"/>
</dbReference>
<proteinExistence type="predicted"/>
<keyword evidence="2" id="KW-0472">Membrane</keyword>
<organism evidence="3 4">
    <name type="scientific">Phytomonospora endophytica</name>
    <dbReference type="NCBI Taxonomy" id="714109"/>
    <lineage>
        <taxon>Bacteria</taxon>
        <taxon>Bacillati</taxon>
        <taxon>Actinomycetota</taxon>
        <taxon>Actinomycetes</taxon>
        <taxon>Micromonosporales</taxon>
        <taxon>Micromonosporaceae</taxon>
        <taxon>Phytomonospora</taxon>
    </lineage>
</organism>
<evidence type="ECO:0000256" key="2">
    <source>
        <dbReference type="SAM" id="Phobius"/>
    </source>
</evidence>
<evidence type="ECO:0000313" key="3">
    <source>
        <dbReference type="EMBL" id="MBB6034909.1"/>
    </source>
</evidence>